<feature type="signal peptide" evidence="1">
    <location>
        <begin position="1"/>
        <end position="17"/>
    </location>
</feature>
<reference evidence="2" key="1">
    <citation type="submission" date="2018-01" db="EMBL/GenBank/DDBJ databases">
        <title>An insight into the sialome of Amazonian anophelines.</title>
        <authorList>
            <person name="Ribeiro J.M."/>
            <person name="Scarpassa V."/>
            <person name="Calvo E."/>
        </authorList>
    </citation>
    <scope>NUCLEOTIDE SEQUENCE</scope>
    <source>
        <tissue evidence="2">Salivary glands</tissue>
    </source>
</reference>
<protein>
    <submittedName>
        <fullName evidence="2">Putative secreted protein</fullName>
    </submittedName>
</protein>
<proteinExistence type="predicted"/>
<keyword evidence="1" id="KW-0732">Signal</keyword>
<evidence type="ECO:0000313" key="2">
    <source>
        <dbReference type="EMBL" id="MBW46577.1"/>
    </source>
</evidence>
<sequence length="122" mass="14049">MTLFWLIIAMAFWAIFAIRSEHTTFPSCVAANNHNQHTSLSALLLQVIPRKPMAGWWWMFPFRMRTLPKSGQTGCCLRFIETWSITLFRSLRCAHSVDSSFRSSLNRCPSFDVVCLFSPIVC</sequence>
<dbReference type="AlphaFoldDB" id="A0A2M4B0M2"/>
<evidence type="ECO:0000256" key="1">
    <source>
        <dbReference type="SAM" id="SignalP"/>
    </source>
</evidence>
<dbReference type="EMBL" id="GGFK01013256">
    <property type="protein sequence ID" value="MBW46577.1"/>
    <property type="molecule type" value="Transcribed_RNA"/>
</dbReference>
<organism evidence="2">
    <name type="scientific">Anopheles triannulatus</name>
    <dbReference type="NCBI Taxonomy" id="58253"/>
    <lineage>
        <taxon>Eukaryota</taxon>
        <taxon>Metazoa</taxon>
        <taxon>Ecdysozoa</taxon>
        <taxon>Arthropoda</taxon>
        <taxon>Hexapoda</taxon>
        <taxon>Insecta</taxon>
        <taxon>Pterygota</taxon>
        <taxon>Neoptera</taxon>
        <taxon>Endopterygota</taxon>
        <taxon>Diptera</taxon>
        <taxon>Nematocera</taxon>
        <taxon>Culicoidea</taxon>
        <taxon>Culicidae</taxon>
        <taxon>Anophelinae</taxon>
        <taxon>Anopheles</taxon>
    </lineage>
</organism>
<accession>A0A2M4B0M2</accession>
<name>A0A2M4B0M2_9DIPT</name>
<feature type="chain" id="PRO_5014850290" evidence="1">
    <location>
        <begin position="18"/>
        <end position="122"/>
    </location>
</feature>